<dbReference type="AlphaFoldDB" id="A0A942YGF6"/>
<dbReference type="InterPro" id="IPR029010">
    <property type="entry name" value="ThuA-like"/>
</dbReference>
<gene>
    <name evidence="2" type="ORF">KHA97_13610</name>
</gene>
<dbReference type="Gene3D" id="3.40.50.880">
    <property type="match status" value="1"/>
</dbReference>
<evidence type="ECO:0000259" key="1">
    <source>
        <dbReference type="Pfam" id="PF06283"/>
    </source>
</evidence>
<protein>
    <submittedName>
        <fullName evidence="2">ThuA domain-containing protein</fullName>
    </submittedName>
</protein>
<dbReference type="SUPFAM" id="SSF52317">
    <property type="entry name" value="Class I glutamine amidotransferase-like"/>
    <property type="match status" value="1"/>
</dbReference>
<dbReference type="Proteomes" id="UP000681414">
    <property type="component" value="Unassembled WGS sequence"/>
</dbReference>
<dbReference type="CDD" id="cd03143">
    <property type="entry name" value="A4_beta-galactosidase_middle_domain"/>
    <property type="match status" value="1"/>
</dbReference>
<proteinExistence type="predicted"/>
<evidence type="ECO:0000313" key="2">
    <source>
        <dbReference type="EMBL" id="MBS4196098.1"/>
    </source>
</evidence>
<feature type="domain" description="ThuA-like" evidence="1">
    <location>
        <begin position="73"/>
        <end position="211"/>
    </location>
</feature>
<accession>A0A942YGF6</accession>
<dbReference type="InterPro" id="IPR029062">
    <property type="entry name" value="Class_I_gatase-like"/>
</dbReference>
<sequence length="214" mass="24598">MTLKIFAALGDFYHDEAMCRRALDTAIKKLDQDIMVEYIHENDLINRLQDNPDLVILYKLNKLNPTDPQSPVWMGEEEASIISAYVENGGAWFAWHSGMASYEVKTYINMLRGYFKYHPEMSTITYIADHQNVVTDPNVSYEIVDEHYFIDCDVNNTNVFLLSESKDGNSIAGWHHHYGKGRVLCFTPAHTLEALLHPTTIMLIAYSIKWCVTK</sequence>
<reference evidence="2 3" key="1">
    <citation type="submission" date="2021-05" db="EMBL/GenBank/DDBJ databases">
        <title>Novel Bacillus species.</title>
        <authorList>
            <person name="Liu G."/>
        </authorList>
    </citation>
    <scope>NUCLEOTIDE SEQUENCE [LARGE SCALE GENOMIC DNA]</scope>
    <source>
        <strain evidence="3">FJAT-49780</strain>
    </source>
</reference>
<dbReference type="RefSeq" id="WP_213125258.1">
    <property type="nucleotide sequence ID" value="NZ_JAGYPG010000002.1"/>
</dbReference>
<dbReference type="EMBL" id="JAGYPG010000002">
    <property type="protein sequence ID" value="MBS4196098.1"/>
    <property type="molecule type" value="Genomic_DNA"/>
</dbReference>
<organism evidence="2 3">
    <name type="scientific">Lederbergia citri</name>
    <dbReference type="NCBI Taxonomy" id="2833580"/>
    <lineage>
        <taxon>Bacteria</taxon>
        <taxon>Bacillati</taxon>
        <taxon>Bacillota</taxon>
        <taxon>Bacilli</taxon>
        <taxon>Bacillales</taxon>
        <taxon>Bacillaceae</taxon>
        <taxon>Lederbergia</taxon>
    </lineage>
</organism>
<comment type="caution">
    <text evidence="2">The sequence shown here is derived from an EMBL/GenBank/DDBJ whole genome shotgun (WGS) entry which is preliminary data.</text>
</comment>
<evidence type="ECO:0000313" key="3">
    <source>
        <dbReference type="Proteomes" id="UP000681414"/>
    </source>
</evidence>
<name>A0A942YGF6_9BACI</name>
<keyword evidence="3" id="KW-1185">Reference proteome</keyword>
<dbReference type="Pfam" id="PF06283">
    <property type="entry name" value="ThuA"/>
    <property type="match status" value="1"/>
</dbReference>